<evidence type="ECO:0000256" key="1">
    <source>
        <dbReference type="ARBA" id="ARBA00022737"/>
    </source>
</evidence>
<name>A0A8H6NVC0_9PEZI</name>
<dbReference type="Gene3D" id="3.40.50.300">
    <property type="entry name" value="P-loop containing nucleotide triphosphate hydrolases"/>
    <property type="match status" value="1"/>
</dbReference>
<dbReference type="Proteomes" id="UP000639643">
    <property type="component" value="Unassembled WGS sequence"/>
</dbReference>
<dbReference type="EMBL" id="WIGM01000046">
    <property type="protein sequence ID" value="KAF6843229.1"/>
    <property type="molecule type" value="Genomic_DNA"/>
</dbReference>
<evidence type="ECO:0000313" key="4">
    <source>
        <dbReference type="EMBL" id="KAF6843229.1"/>
    </source>
</evidence>
<feature type="domain" description="Nephrocystin 3-like N-terminal" evidence="3">
    <location>
        <begin position="229"/>
        <end position="394"/>
    </location>
</feature>
<reference evidence="4" key="1">
    <citation type="journal article" date="2020" name="Phytopathology">
        <title>Genome Sequence Resources of Colletotrichum truncatum, C. plurivorum, C. musicola, and C. sojae: Four Species Pathogenic to Soybean (Glycine max).</title>
        <authorList>
            <person name="Rogerio F."/>
            <person name="Boufleur T.R."/>
            <person name="Ciampi-Guillardi M."/>
            <person name="Sukno S.A."/>
            <person name="Thon M.R."/>
            <person name="Massola Junior N.S."/>
            <person name="Baroncelli R."/>
        </authorList>
    </citation>
    <scope>NUCLEOTIDE SEQUENCE</scope>
    <source>
        <strain evidence="4">LFN0074</strain>
    </source>
</reference>
<dbReference type="OrthoDB" id="163438at2759"/>
<gene>
    <name evidence="4" type="ORF">CMUS01_02272</name>
</gene>
<comment type="caution">
    <text evidence="4">The sequence shown here is derived from an EMBL/GenBank/DDBJ whole genome shotgun (WGS) entry which is preliminary data.</text>
</comment>
<protein>
    <submittedName>
        <fullName evidence="4">Ankyrin repeat protein</fullName>
    </submittedName>
</protein>
<dbReference type="AlphaFoldDB" id="A0A8H6NVC0"/>
<dbReference type="SUPFAM" id="SSF52540">
    <property type="entry name" value="P-loop containing nucleoside triphosphate hydrolases"/>
    <property type="match status" value="1"/>
</dbReference>
<dbReference type="Pfam" id="PF17100">
    <property type="entry name" value="NACHT_N"/>
    <property type="match status" value="1"/>
</dbReference>
<evidence type="ECO:0000259" key="3">
    <source>
        <dbReference type="Pfam" id="PF24883"/>
    </source>
</evidence>
<dbReference type="InterPro" id="IPR056884">
    <property type="entry name" value="NPHP3-like_N"/>
</dbReference>
<dbReference type="Pfam" id="PF24883">
    <property type="entry name" value="NPHP3_N"/>
    <property type="match status" value="1"/>
</dbReference>
<evidence type="ECO:0000259" key="2">
    <source>
        <dbReference type="Pfam" id="PF17100"/>
    </source>
</evidence>
<dbReference type="InterPro" id="IPR031359">
    <property type="entry name" value="NACHT_N"/>
</dbReference>
<dbReference type="PANTHER" id="PTHR10039">
    <property type="entry name" value="AMELOGENIN"/>
    <property type="match status" value="1"/>
</dbReference>
<sequence length="551" mass="62765">MKKWLVMVGKAQDESEKHKTAKDTTLGVLGVVKGLSSFVASMLSQCPPAAMVWAGVCAAIPIVTMPLEEDQKVVNGLKYICERAPMYFALPDQLLRDANRDEDLSRTGQSIRTTVQNLYQHTLGFVIFSVCSIHRRRFRRVWQALSGQTEWETRLENIEKTEQALSRDTSMFQMFHLLFKVDDFMDFYRQTQYRAEASTRKEKRKQFLDNLKGTDYKERLLATRKRVKGTCQWFCKNRKFHDWLHESGGLLVVSADAGCGKSVLARYLVEEVLPEHDPEATICYFLFRDDDPEARSFTNAAKALFHNLLESNHELADCWRETLHSNSNQLNGLRQLCSTLSEASMSTNTGSVICVLDALDESDQGELQAFIDCLSEYVLAKPQASRPKFLLTTRGYPQILSKFNRFSHTTVSLDGEDDDEMASRSRLEQEIHNVTQDRLVRLFEQRPDIGEKAKHIIQAVLEKTYPRNPKNWNKLFDGPPGDIAQAYEKLLQHVNAGEKDAVRATLGLIMVAKHPLSPGELLMALNARDNLESPCSSEFYEDLSTPEEFTT</sequence>
<feature type="domain" description="NWD NACHT-NTPase N-terminal" evidence="2">
    <location>
        <begin position="7"/>
        <end position="168"/>
    </location>
</feature>
<accession>A0A8H6NVC0</accession>
<keyword evidence="5" id="KW-1185">Reference proteome</keyword>
<keyword evidence="1" id="KW-0677">Repeat</keyword>
<proteinExistence type="predicted"/>
<organism evidence="4 5">
    <name type="scientific">Colletotrichum musicola</name>
    <dbReference type="NCBI Taxonomy" id="2175873"/>
    <lineage>
        <taxon>Eukaryota</taxon>
        <taxon>Fungi</taxon>
        <taxon>Dikarya</taxon>
        <taxon>Ascomycota</taxon>
        <taxon>Pezizomycotina</taxon>
        <taxon>Sordariomycetes</taxon>
        <taxon>Hypocreomycetidae</taxon>
        <taxon>Glomerellales</taxon>
        <taxon>Glomerellaceae</taxon>
        <taxon>Colletotrichum</taxon>
        <taxon>Colletotrichum orchidearum species complex</taxon>
    </lineage>
</organism>
<evidence type="ECO:0000313" key="5">
    <source>
        <dbReference type="Proteomes" id="UP000639643"/>
    </source>
</evidence>
<dbReference type="InterPro" id="IPR027417">
    <property type="entry name" value="P-loop_NTPase"/>
</dbReference>